<evidence type="ECO:0000313" key="5">
    <source>
        <dbReference type="Proteomes" id="UP000321832"/>
    </source>
</evidence>
<gene>
    <name evidence="4" type="ORF">FSC37_02340</name>
</gene>
<comment type="caution">
    <text evidence="4">The sequence shown here is derived from an EMBL/GenBank/DDBJ whole genome shotgun (WGS) entry which is preliminary data.</text>
</comment>
<evidence type="ECO:0000259" key="3">
    <source>
        <dbReference type="Pfam" id="PF01266"/>
    </source>
</evidence>
<dbReference type="Gene3D" id="3.30.9.10">
    <property type="entry name" value="D-Amino Acid Oxidase, subunit A, domain 2"/>
    <property type="match status" value="1"/>
</dbReference>
<keyword evidence="5" id="KW-1185">Reference proteome</keyword>
<proteinExistence type="predicted"/>
<evidence type="ECO:0000256" key="1">
    <source>
        <dbReference type="ARBA" id="ARBA00023002"/>
    </source>
</evidence>
<protein>
    <submittedName>
        <fullName evidence="4">FAD-binding oxidoreductase</fullName>
    </submittedName>
</protein>
<keyword evidence="2" id="KW-0812">Transmembrane</keyword>
<name>A0A5C6U0M9_9BURK</name>
<keyword evidence="2" id="KW-0472">Membrane</keyword>
<dbReference type="PANTHER" id="PTHR13847:SF287">
    <property type="entry name" value="FAD-DEPENDENT OXIDOREDUCTASE DOMAIN-CONTAINING PROTEIN 1"/>
    <property type="match status" value="1"/>
</dbReference>
<evidence type="ECO:0000256" key="2">
    <source>
        <dbReference type="SAM" id="Phobius"/>
    </source>
</evidence>
<reference evidence="4 5" key="1">
    <citation type="submission" date="2019-08" db="EMBL/GenBank/DDBJ databases">
        <authorList>
            <person name="Khan S.A."/>
            <person name="Jeon C.O."/>
            <person name="Jeong S.E."/>
        </authorList>
    </citation>
    <scope>NUCLEOTIDE SEQUENCE [LARGE SCALE GENOMIC DNA]</scope>
    <source>
        <strain evidence="5">IMCC1728</strain>
    </source>
</reference>
<keyword evidence="1" id="KW-0560">Oxidoreductase</keyword>
<organism evidence="4 5">
    <name type="scientific">Piscinibacter aquaticus</name>
    <dbReference type="NCBI Taxonomy" id="392597"/>
    <lineage>
        <taxon>Bacteria</taxon>
        <taxon>Pseudomonadati</taxon>
        <taxon>Pseudomonadota</taxon>
        <taxon>Betaproteobacteria</taxon>
        <taxon>Burkholderiales</taxon>
        <taxon>Sphaerotilaceae</taxon>
        <taxon>Piscinibacter</taxon>
    </lineage>
</organism>
<dbReference type="InterPro" id="IPR006076">
    <property type="entry name" value="FAD-dep_OxRdtase"/>
</dbReference>
<dbReference type="Pfam" id="PF01266">
    <property type="entry name" value="DAO"/>
    <property type="match status" value="1"/>
</dbReference>
<dbReference type="InterPro" id="IPR036188">
    <property type="entry name" value="FAD/NAD-bd_sf"/>
</dbReference>
<dbReference type="GO" id="GO:0016491">
    <property type="term" value="F:oxidoreductase activity"/>
    <property type="evidence" value="ECO:0007669"/>
    <property type="project" value="UniProtKB-KW"/>
</dbReference>
<dbReference type="AlphaFoldDB" id="A0A5C6U0M9"/>
<dbReference type="PANTHER" id="PTHR13847">
    <property type="entry name" value="SARCOSINE DEHYDROGENASE-RELATED"/>
    <property type="match status" value="1"/>
</dbReference>
<dbReference type="GO" id="GO:0005737">
    <property type="term" value="C:cytoplasm"/>
    <property type="evidence" value="ECO:0007669"/>
    <property type="project" value="TreeGrafter"/>
</dbReference>
<evidence type="ECO:0000313" key="4">
    <source>
        <dbReference type="EMBL" id="TXC65358.1"/>
    </source>
</evidence>
<feature type="domain" description="FAD dependent oxidoreductase" evidence="3">
    <location>
        <begin position="6"/>
        <end position="351"/>
    </location>
</feature>
<sequence>MRQDTDVLIVGTGIAGASIAAFLAPTHRVVLLEAESQPGYHSTGRSAAMFMESYGTPTIRALTRASRAFFETPPEGFTAAPLLAPRGAMYVGTPAQREMLDTLADELAPHAPTVRRLSAAAAIERVPVLRSEEVAGAVLDPDATDLDVDALHQGFLRRAKAHGAQVMCDARVEAIAHENGLWRLRTARGEWRAPVVVNAAGAWADRPATLAGLAPIGLQPKRRAAFLFAPPAGAEIAAWPCVCGVDEAEGWYFKPDAGVLLGSPANADPVEPHDVRPEELDIALGIARIEAMTTLAIRRPSHTWAGLRSFVPDGDLVAGFDPTASGFFWCAAQGGYGIQTAPAMGELCAAWIRGEPTPRHIADGVWMLRTCRWRGCAHNLRPDWRTRS</sequence>
<dbReference type="SUPFAM" id="SSF51905">
    <property type="entry name" value="FAD/NAD(P)-binding domain"/>
    <property type="match status" value="1"/>
</dbReference>
<dbReference type="EMBL" id="VOPW01000001">
    <property type="protein sequence ID" value="TXC65358.1"/>
    <property type="molecule type" value="Genomic_DNA"/>
</dbReference>
<accession>A0A5C6U0M9</accession>
<dbReference type="Gene3D" id="3.50.50.60">
    <property type="entry name" value="FAD/NAD(P)-binding domain"/>
    <property type="match status" value="1"/>
</dbReference>
<feature type="transmembrane region" description="Helical" evidence="2">
    <location>
        <begin position="7"/>
        <end position="24"/>
    </location>
</feature>
<dbReference type="Proteomes" id="UP000321832">
    <property type="component" value="Unassembled WGS sequence"/>
</dbReference>
<keyword evidence="2" id="KW-1133">Transmembrane helix</keyword>